<dbReference type="PROSITE" id="PS50801">
    <property type="entry name" value="STAS"/>
    <property type="match status" value="1"/>
</dbReference>
<keyword evidence="3 5" id="KW-1133">Transmembrane helix</keyword>
<feature type="transmembrane region" description="Helical" evidence="5">
    <location>
        <begin position="284"/>
        <end position="302"/>
    </location>
</feature>
<feature type="transmembrane region" description="Helical" evidence="5">
    <location>
        <begin position="417"/>
        <end position="445"/>
    </location>
</feature>
<comment type="subcellular location">
    <subcellularLocation>
        <location evidence="1">Membrane</location>
        <topology evidence="1">Multi-pass membrane protein</topology>
    </subcellularLocation>
</comment>
<feature type="transmembrane region" description="Helical" evidence="5">
    <location>
        <begin position="380"/>
        <end position="397"/>
    </location>
</feature>
<dbReference type="NCBIfam" id="TIGR00815">
    <property type="entry name" value="sulP"/>
    <property type="match status" value="1"/>
</dbReference>
<reference evidence="7 8" key="1">
    <citation type="submission" date="2013-04" db="EMBL/GenBank/DDBJ databases">
        <title>The Genome Sequence of Parabacteroides goldsteinii DSM 19448.</title>
        <authorList>
            <consortium name="The Broad Institute Genomics Platform"/>
            <person name="Earl A."/>
            <person name="Ward D."/>
            <person name="Feldgarden M."/>
            <person name="Gevers D."/>
            <person name="Martens E."/>
            <person name="Sakamoto M."/>
            <person name="Benno Y."/>
            <person name="Song Y."/>
            <person name="Liu C."/>
            <person name="Lee J."/>
            <person name="Bolanos M."/>
            <person name="Vaisanen M.L."/>
            <person name="Finegold S.M."/>
            <person name="Walker B."/>
            <person name="Young S."/>
            <person name="Zeng Q."/>
            <person name="Gargeya S."/>
            <person name="Fitzgerald M."/>
            <person name="Haas B."/>
            <person name="Abouelleil A."/>
            <person name="Allen A.W."/>
            <person name="Alvarado L."/>
            <person name="Arachchi H.M."/>
            <person name="Berlin A.M."/>
            <person name="Chapman S.B."/>
            <person name="Gainer-Dewar J."/>
            <person name="Goldberg J."/>
            <person name="Griggs A."/>
            <person name="Gujja S."/>
            <person name="Hansen M."/>
            <person name="Howarth C."/>
            <person name="Imamovic A."/>
            <person name="Ireland A."/>
            <person name="Larimer J."/>
            <person name="McCowan C."/>
            <person name="Murphy C."/>
            <person name="Pearson M."/>
            <person name="Poon T.W."/>
            <person name="Priest M."/>
            <person name="Roberts A."/>
            <person name="Saif S."/>
            <person name="Shea T."/>
            <person name="Sisk P."/>
            <person name="Sykes S."/>
            <person name="Wortman J."/>
            <person name="Nusbaum C."/>
            <person name="Birren B."/>
        </authorList>
    </citation>
    <scope>NUCLEOTIDE SEQUENCE [LARGE SCALE GENOMIC DNA]</scope>
    <source>
        <strain evidence="7 8">DSM 19448</strain>
    </source>
</reference>
<dbReference type="Pfam" id="PF00916">
    <property type="entry name" value="Sulfate_transp"/>
    <property type="match status" value="1"/>
</dbReference>
<dbReference type="PANTHER" id="PTHR11814">
    <property type="entry name" value="SULFATE TRANSPORTER"/>
    <property type="match status" value="1"/>
</dbReference>
<dbReference type="AlphaFoldDB" id="A0A0F5JH29"/>
<evidence type="ECO:0000256" key="2">
    <source>
        <dbReference type="ARBA" id="ARBA00022692"/>
    </source>
</evidence>
<dbReference type="STRING" id="927665.HMPREF1535_01763"/>
<evidence type="ECO:0000256" key="4">
    <source>
        <dbReference type="ARBA" id="ARBA00023136"/>
    </source>
</evidence>
<dbReference type="GO" id="GO:0055085">
    <property type="term" value="P:transmembrane transport"/>
    <property type="evidence" value="ECO:0007669"/>
    <property type="project" value="InterPro"/>
</dbReference>
<feature type="transmembrane region" description="Helical" evidence="5">
    <location>
        <begin position="230"/>
        <end position="247"/>
    </location>
</feature>
<dbReference type="HOGENOM" id="CLU_003182_13_1_10"/>
<name>A0A0F5JH29_9BACT</name>
<dbReference type="EMBL" id="AQHV01000010">
    <property type="protein sequence ID" value="KKB57111.1"/>
    <property type="molecule type" value="Genomic_DNA"/>
</dbReference>
<proteinExistence type="predicted"/>
<accession>A0A0F5JH29</accession>
<dbReference type="CDD" id="cd07042">
    <property type="entry name" value="STAS_SulP_like_sulfate_transporter"/>
    <property type="match status" value="1"/>
</dbReference>
<dbReference type="GO" id="GO:0016020">
    <property type="term" value="C:membrane"/>
    <property type="evidence" value="ECO:0007669"/>
    <property type="project" value="UniProtKB-SubCell"/>
</dbReference>
<organism evidence="7 8">
    <name type="scientific">Parabacteroides goldsteinii DSM 19448 = WAL 12034</name>
    <dbReference type="NCBI Taxonomy" id="927665"/>
    <lineage>
        <taxon>Bacteria</taxon>
        <taxon>Pseudomonadati</taxon>
        <taxon>Bacteroidota</taxon>
        <taxon>Bacteroidia</taxon>
        <taxon>Bacteroidales</taxon>
        <taxon>Tannerellaceae</taxon>
        <taxon>Parabacteroides</taxon>
    </lineage>
</organism>
<protein>
    <submittedName>
        <fullName evidence="7">Sulfate permease</fullName>
    </submittedName>
</protein>
<sequence length="588" mass="64143">MSTLQYILYFMLYAKYYCIFASKFNILGRKMERKFDFQPKLISALKNYSKEKFMADLMAGIIVGIVALPLAIAFGIASGVSPEKGLITAIIGGFIVSFLGGSNVQIGGPTGAFIVIVYGIIQNFGIEGLAIATVIAGIILVIMGALKLGTVIKFIPYPIVVGFTSGIALTIFTTQMKDLFGLTMEKVPADFISKWIAYFEHFHTVNPWSFVIGIVSILIIAISPRFSKKIPGSLIAIIVMTVIVYIMRNHLGIAGIETIGDRFTINASLPQPEAISFNMETINLLLPAAFTIAMLGAIESLLSATVADGVTGDKHNSNTELIAQGAANIIVPIFGGIPVTGAIARTMTNINNGGRTPVAGIIHAVVLMLILLFLGPLTKHIPMACLAGVLIIVSYNMSEWRTFRSLMKNPKSDVSVLLVTFFLTVIFDLTIAIEIGLLIAMFLFMKRVAETTHVSVSKDEIDLSDEGEIHHDEEVLTLPKGVEVYEIDGPFFFGIANKFDDVMNIIGDKPKVRIIRMRKVPFMDSTGLHNLESLFRLSKAENIHMILSGVNEDVRRVLTKSGFDKKIGPDNICSNINEAVRKAEEAVK</sequence>
<comment type="caution">
    <text evidence="7">The sequence shown here is derived from an EMBL/GenBank/DDBJ whole genome shotgun (WGS) entry which is preliminary data.</text>
</comment>
<keyword evidence="4 5" id="KW-0472">Membrane</keyword>
<evidence type="ECO:0000256" key="1">
    <source>
        <dbReference type="ARBA" id="ARBA00004141"/>
    </source>
</evidence>
<gene>
    <name evidence="7" type="ORF">HMPREF1535_01763</name>
</gene>
<evidence type="ECO:0000256" key="5">
    <source>
        <dbReference type="SAM" id="Phobius"/>
    </source>
</evidence>
<dbReference type="InterPro" id="IPR011547">
    <property type="entry name" value="SLC26A/SulP_dom"/>
</dbReference>
<dbReference type="Pfam" id="PF01740">
    <property type="entry name" value="STAS"/>
    <property type="match status" value="1"/>
</dbReference>
<dbReference type="Gene3D" id="3.30.750.24">
    <property type="entry name" value="STAS domain"/>
    <property type="match status" value="1"/>
</dbReference>
<dbReference type="PATRIC" id="fig|927665.4.peg.1802"/>
<dbReference type="Proteomes" id="UP000033047">
    <property type="component" value="Unassembled WGS sequence"/>
</dbReference>
<dbReference type="InterPro" id="IPR001902">
    <property type="entry name" value="SLC26A/SulP_fam"/>
</dbReference>
<evidence type="ECO:0000256" key="3">
    <source>
        <dbReference type="ARBA" id="ARBA00022989"/>
    </source>
</evidence>
<feature type="domain" description="STAS" evidence="6">
    <location>
        <begin position="472"/>
        <end position="583"/>
    </location>
</feature>
<feature type="transmembrane region" description="Helical" evidence="5">
    <location>
        <begin position="89"/>
        <end position="121"/>
    </location>
</feature>
<dbReference type="InterPro" id="IPR036513">
    <property type="entry name" value="STAS_dom_sf"/>
</dbReference>
<feature type="transmembrane region" description="Helical" evidence="5">
    <location>
        <begin position="205"/>
        <end position="224"/>
    </location>
</feature>
<evidence type="ECO:0000259" key="6">
    <source>
        <dbReference type="PROSITE" id="PS50801"/>
    </source>
</evidence>
<evidence type="ECO:0000313" key="8">
    <source>
        <dbReference type="Proteomes" id="UP000033047"/>
    </source>
</evidence>
<dbReference type="InterPro" id="IPR002645">
    <property type="entry name" value="STAS_dom"/>
</dbReference>
<keyword evidence="2 5" id="KW-0812">Transmembrane</keyword>
<dbReference type="SUPFAM" id="SSF52091">
    <property type="entry name" value="SpoIIaa-like"/>
    <property type="match status" value="1"/>
</dbReference>
<feature type="transmembrane region" description="Helical" evidence="5">
    <location>
        <begin position="154"/>
        <end position="174"/>
    </location>
</feature>
<feature type="transmembrane region" description="Helical" evidence="5">
    <location>
        <begin position="128"/>
        <end position="148"/>
    </location>
</feature>
<evidence type="ECO:0000313" key="7">
    <source>
        <dbReference type="EMBL" id="KKB57111.1"/>
    </source>
</evidence>
<feature type="transmembrane region" description="Helical" evidence="5">
    <location>
        <begin position="356"/>
        <end position="374"/>
    </location>
</feature>
<feature type="transmembrane region" description="Helical" evidence="5">
    <location>
        <begin position="6"/>
        <end position="26"/>
    </location>
</feature>
<feature type="transmembrane region" description="Helical" evidence="5">
    <location>
        <begin position="53"/>
        <end position="77"/>
    </location>
</feature>
<feature type="transmembrane region" description="Helical" evidence="5">
    <location>
        <begin position="322"/>
        <end position="344"/>
    </location>
</feature>